<keyword evidence="2" id="KW-1185">Reference proteome</keyword>
<organism evidence="1 2">
    <name type="scientific">Pantoea eucalypti</name>
    <dbReference type="NCBI Taxonomy" id="470933"/>
    <lineage>
        <taxon>Bacteria</taxon>
        <taxon>Pseudomonadati</taxon>
        <taxon>Pseudomonadota</taxon>
        <taxon>Gammaproteobacteria</taxon>
        <taxon>Enterobacterales</taxon>
        <taxon>Erwiniaceae</taxon>
        <taxon>Pantoea</taxon>
    </lineage>
</organism>
<reference evidence="1 2" key="1">
    <citation type="submission" date="2019-06" db="EMBL/GenBank/DDBJ databases">
        <title>Taxogenomics and systematics of the genus Pantoea.</title>
        <authorList>
            <person name="Tambong J.T."/>
        </authorList>
    </citation>
    <scope>NUCLEOTIDE SEQUENCE [LARGE SCALE GENOMIC DNA]</scope>
    <source>
        <strain evidence="1 2">LMG 24197</strain>
    </source>
</reference>
<evidence type="ECO:0000313" key="1">
    <source>
        <dbReference type="EMBL" id="TPV34410.1"/>
    </source>
</evidence>
<protein>
    <submittedName>
        <fullName evidence="1">Beta-N-acetylhexosaminidase</fullName>
    </submittedName>
</protein>
<proteinExistence type="predicted"/>
<sequence>RQHLKFQAGHYDYHEPLNRLADVLPAESEAVRQLAQHVAVLIANRNNPAAASAVRAPLQRWQANTTAVMPIINGSATLKPLAHSVQQIEVLSTMGLALVNAYVRNQAFGASEVAEMHATLDAAAQVQDETVIALVRPLETLLRAFQ</sequence>
<gene>
    <name evidence="1" type="ORF">FJW02_14195</name>
</gene>
<dbReference type="Proteomes" id="UP000315469">
    <property type="component" value="Unassembled WGS sequence"/>
</dbReference>
<accession>A0ABY2ZGY1</accession>
<comment type="caution">
    <text evidence="1">The sequence shown here is derived from an EMBL/GenBank/DDBJ whole genome shotgun (WGS) entry which is preliminary data.</text>
</comment>
<name>A0ABY2ZGY1_9GAMM</name>
<dbReference type="EMBL" id="VHJB01000068">
    <property type="protein sequence ID" value="TPV34410.1"/>
    <property type="molecule type" value="Genomic_DNA"/>
</dbReference>
<feature type="non-terminal residue" evidence="1">
    <location>
        <position position="1"/>
    </location>
</feature>
<evidence type="ECO:0000313" key="2">
    <source>
        <dbReference type="Proteomes" id="UP000315469"/>
    </source>
</evidence>